<name>A0A0H3CD04_CAUVN</name>
<dbReference type="Proteomes" id="UP000001364">
    <property type="component" value="Chromosome"/>
</dbReference>
<organism evidence="3 4">
    <name type="scientific">Caulobacter vibrioides (strain NA1000 / CB15N)</name>
    <name type="common">Caulobacter crescentus</name>
    <dbReference type="NCBI Taxonomy" id="565050"/>
    <lineage>
        <taxon>Bacteria</taxon>
        <taxon>Pseudomonadati</taxon>
        <taxon>Pseudomonadota</taxon>
        <taxon>Alphaproteobacteria</taxon>
        <taxon>Caulobacterales</taxon>
        <taxon>Caulobacteraceae</taxon>
        <taxon>Caulobacter</taxon>
    </lineage>
</organism>
<gene>
    <name evidence="3" type="ordered locus">CCNA_03743</name>
</gene>
<sequence>MVPRQRGLVGAAARTLCGPAPGPVEAGLSPRRAGKAPRARRQSNVVTTALREGRVSRKFVLAAVAASLLCAQAAPTIAAPARAAEASASVKIDKARINAALKAMVDSGRAAGVSALVWQGGQERYFGVAGMADREAGKPMDRSALVQIFSMTKPVTGVALMQLWEQGKFGLDDPLARYLPEFADMKVSDGQGGVRPAARPILVRDILRHTAGFSYGWGEGPADAAFRAADPLNLNNDLAEFGRRLATAPLLYDPGERWSYSAAVDVQALLVERLSGQPFETYVKANVLEPLGMRTTAWTQPEAAFAGLAATYRRGADGKLARQDDVVTRRMNFDPSRRLTMGGAGLVASIDDYARFSRMLLGQGALDGVRILKPSTVRLMASDHLDPRVTARSWLPGKGAVGFGFDVAVRNSQPQTPSENRGAVGEYFWDGMASTVFWVDPANQLTAVLFVQTLPFDGTLHRDFRAAVYGPDYLGPKGD</sequence>
<dbReference type="InterPro" id="IPR001466">
    <property type="entry name" value="Beta-lactam-related"/>
</dbReference>
<evidence type="ECO:0000259" key="2">
    <source>
        <dbReference type="Pfam" id="PF00144"/>
    </source>
</evidence>
<dbReference type="SMR" id="A0A0H3CD04"/>
<feature type="region of interest" description="Disordered" evidence="1">
    <location>
        <begin position="20"/>
        <end position="44"/>
    </location>
</feature>
<keyword evidence="4" id="KW-1185">Reference proteome</keyword>
<evidence type="ECO:0000313" key="3">
    <source>
        <dbReference type="EMBL" id="ACL97208.3"/>
    </source>
</evidence>
<dbReference type="PATRIC" id="fig|565050.3.peg.3648"/>
<dbReference type="Pfam" id="PF00144">
    <property type="entry name" value="Beta-lactamase"/>
    <property type="match status" value="1"/>
</dbReference>
<dbReference type="AlphaFoldDB" id="A0A0H3CD04"/>
<dbReference type="GeneID" id="7331940"/>
<feature type="domain" description="Beta-lactamase-related" evidence="2">
    <location>
        <begin position="98"/>
        <end position="466"/>
    </location>
</feature>
<dbReference type="SUPFAM" id="SSF56601">
    <property type="entry name" value="beta-lactamase/transpeptidase-like"/>
    <property type="match status" value="1"/>
</dbReference>
<dbReference type="RefSeq" id="YP_002519116.3">
    <property type="nucleotide sequence ID" value="NC_011916.1"/>
</dbReference>
<dbReference type="RefSeq" id="WP_010921455.1">
    <property type="nucleotide sequence ID" value="NC_011916.1"/>
</dbReference>
<accession>A0A0H3CD04</accession>
<dbReference type="Gene3D" id="3.40.710.10">
    <property type="entry name" value="DD-peptidase/beta-lactamase superfamily"/>
    <property type="match status" value="1"/>
</dbReference>
<dbReference type="OrthoDB" id="9808046at2"/>
<reference evidence="3 4" key="1">
    <citation type="journal article" date="2010" name="J. Bacteriol.">
        <title>The genetic basis of laboratory adaptation in Caulobacter crescentus.</title>
        <authorList>
            <person name="Marks M.E."/>
            <person name="Castro-Rojas C.M."/>
            <person name="Teiling C."/>
            <person name="Du L."/>
            <person name="Kapatral V."/>
            <person name="Walunas T.L."/>
            <person name="Crosson S."/>
        </authorList>
    </citation>
    <scope>NUCLEOTIDE SEQUENCE [LARGE SCALE GENOMIC DNA]</scope>
    <source>
        <strain evidence="4">NA1000 / CB15N</strain>
    </source>
</reference>
<dbReference type="InterPro" id="IPR012338">
    <property type="entry name" value="Beta-lactam/transpept-like"/>
</dbReference>
<dbReference type="InterPro" id="IPR050789">
    <property type="entry name" value="Diverse_Enzym_Activities"/>
</dbReference>
<dbReference type="PANTHER" id="PTHR43283">
    <property type="entry name" value="BETA-LACTAMASE-RELATED"/>
    <property type="match status" value="1"/>
</dbReference>
<evidence type="ECO:0000313" key="4">
    <source>
        <dbReference type="Proteomes" id="UP000001364"/>
    </source>
</evidence>
<protein>
    <submittedName>
        <fullName evidence="3">Beta-lactamase family protein</fullName>
    </submittedName>
</protein>
<dbReference type="HOGENOM" id="CLU_020027_11_2_5"/>
<dbReference type="PANTHER" id="PTHR43283:SF3">
    <property type="entry name" value="BETA-LACTAMASE FAMILY PROTEIN (AFU_ORTHOLOGUE AFUA_5G07500)"/>
    <property type="match status" value="1"/>
</dbReference>
<proteinExistence type="predicted"/>
<evidence type="ECO:0000256" key="1">
    <source>
        <dbReference type="SAM" id="MobiDB-lite"/>
    </source>
</evidence>
<dbReference type="KEGG" id="ccs:CCNA_03743"/>
<dbReference type="EMBL" id="CP001340">
    <property type="protein sequence ID" value="ACL97208.3"/>
    <property type="molecule type" value="Genomic_DNA"/>
</dbReference>
<feature type="compositionally biased region" description="Basic residues" evidence="1">
    <location>
        <begin position="32"/>
        <end position="41"/>
    </location>
</feature>